<dbReference type="GO" id="GO:0004527">
    <property type="term" value="F:exonuclease activity"/>
    <property type="evidence" value="ECO:0007669"/>
    <property type="project" value="UniProtKB-KW"/>
</dbReference>
<gene>
    <name evidence="1" type="ORF">H480_28236</name>
</gene>
<dbReference type="Proteomes" id="UP000014139">
    <property type="component" value="Unassembled WGS sequence"/>
</dbReference>
<reference evidence="1 2" key="1">
    <citation type="submission" date="2013-02" db="EMBL/GenBank/DDBJ databases">
        <title>Draft genome sequence of Amycolatopsis vancoresmycina strain DSM 44592T.</title>
        <authorList>
            <person name="Kumar S."/>
            <person name="Kaur N."/>
            <person name="Kaur C."/>
            <person name="Raghava G.P.S."/>
            <person name="Mayilraj S."/>
        </authorList>
    </citation>
    <scope>NUCLEOTIDE SEQUENCE [LARGE SCALE GENOMIC DNA]</scope>
    <source>
        <strain evidence="1 2">DSM 44592</strain>
    </source>
</reference>
<evidence type="ECO:0000313" key="1">
    <source>
        <dbReference type="EMBL" id="EOD65139.1"/>
    </source>
</evidence>
<keyword evidence="1" id="KW-0540">Nuclease</keyword>
<protein>
    <submittedName>
        <fullName evidence="1">Bifunctional 3'-5' exonuclease/DNA polymerase</fullName>
    </submittedName>
</protein>
<dbReference type="AlphaFoldDB" id="R1I3T5"/>
<comment type="caution">
    <text evidence="1">The sequence shown here is derived from an EMBL/GenBank/DDBJ whole genome shotgun (WGS) entry which is preliminary data.</text>
</comment>
<keyword evidence="2" id="KW-1185">Reference proteome</keyword>
<sequence>MQVIAGREEDGSFTVHTPSETVSGLDEAAFATLARELEGSLAPRWVFPSVERTYPVLVAAGLRVRRCYDLELAEGLLLAYEGAEAESRSLRAAWARANGEEPPPDAAAVELAQPTLFETRVPTLPDGVTVVTAVRRVLAEQERRVAATAHPDRMRLLLAAESASAL</sequence>
<proteinExistence type="predicted"/>
<name>R1I3T5_9PSEU</name>
<organism evidence="1 2">
    <name type="scientific">Amycolatopsis vancoresmycina DSM 44592</name>
    <dbReference type="NCBI Taxonomy" id="1292037"/>
    <lineage>
        <taxon>Bacteria</taxon>
        <taxon>Bacillati</taxon>
        <taxon>Actinomycetota</taxon>
        <taxon>Actinomycetes</taxon>
        <taxon>Pseudonocardiales</taxon>
        <taxon>Pseudonocardiaceae</taxon>
        <taxon>Amycolatopsis</taxon>
    </lineage>
</organism>
<keyword evidence="1" id="KW-0269">Exonuclease</keyword>
<keyword evidence="1" id="KW-0378">Hydrolase</keyword>
<feature type="non-terminal residue" evidence="1">
    <location>
        <position position="166"/>
    </location>
</feature>
<evidence type="ECO:0000313" key="2">
    <source>
        <dbReference type="Proteomes" id="UP000014139"/>
    </source>
</evidence>
<dbReference type="EMBL" id="AOUO01000440">
    <property type="protein sequence ID" value="EOD65139.1"/>
    <property type="molecule type" value="Genomic_DNA"/>
</dbReference>
<accession>R1I3T5</accession>